<name>A0A9P0TBM8_PIEBR</name>
<accession>A0A9P0TBM8</accession>
<reference evidence="2" key="1">
    <citation type="submission" date="2022-05" db="EMBL/GenBank/DDBJ databases">
        <authorList>
            <person name="Okamura Y."/>
        </authorList>
    </citation>
    <scope>NUCLEOTIDE SEQUENCE</scope>
</reference>
<sequence length="237" mass="26629">MRGLDSLYRRSVATGVKEKNIRKLDALVTFSNLKVTYGYTALLNTGSLPLTGTLTLSVDELVARLSIAMVNNPESADLTFEFVEPARTESLTVEGPANRMMSHFNFLLERHIIAIMSNTLIHNIKMLSTLSRCVPILVPFKDGDEALSVEPLEVLIESNDNTNSKDNESKEFEDDVGNNTDPQIDPSKNKNLTADYVLWKQDSVELEFPPKKGSQKKQKMYIKYNENFALGKINKKI</sequence>
<evidence type="ECO:0000313" key="3">
    <source>
        <dbReference type="Proteomes" id="UP001152562"/>
    </source>
</evidence>
<organism evidence="2 3">
    <name type="scientific">Pieris brassicae</name>
    <name type="common">White butterfly</name>
    <name type="synonym">Large white butterfly</name>
    <dbReference type="NCBI Taxonomy" id="7116"/>
    <lineage>
        <taxon>Eukaryota</taxon>
        <taxon>Metazoa</taxon>
        <taxon>Ecdysozoa</taxon>
        <taxon>Arthropoda</taxon>
        <taxon>Hexapoda</taxon>
        <taxon>Insecta</taxon>
        <taxon>Pterygota</taxon>
        <taxon>Neoptera</taxon>
        <taxon>Endopterygota</taxon>
        <taxon>Lepidoptera</taxon>
        <taxon>Glossata</taxon>
        <taxon>Ditrysia</taxon>
        <taxon>Papilionoidea</taxon>
        <taxon>Pieridae</taxon>
        <taxon>Pierinae</taxon>
        <taxon>Pieris</taxon>
    </lineage>
</organism>
<dbReference type="AlphaFoldDB" id="A0A9P0TBM8"/>
<evidence type="ECO:0000256" key="1">
    <source>
        <dbReference type="SAM" id="MobiDB-lite"/>
    </source>
</evidence>
<protein>
    <submittedName>
        <fullName evidence="2">Uncharacterized protein</fullName>
    </submittedName>
</protein>
<dbReference type="EMBL" id="CALOZG010000005">
    <property type="protein sequence ID" value="CAH4028390.1"/>
    <property type="molecule type" value="Genomic_DNA"/>
</dbReference>
<comment type="caution">
    <text evidence="2">The sequence shown here is derived from an EMBL/GenBank/DDBJ whole genome shotgun (WGS) entry which is preliminary data.</text>
</comment>
<evidence type="ECO:0000313" key="2">
    <source>
        <dbReference type="EMBL" id="CAH4028390.1"/>
    </source>
</evidence>
<dbReference type="Proteomes" id="UP001152562">
    <property type="component" value="Unassembled WGS sequence"/>
</dbReference>
<gene>
    <name evidence="2" type="ORF">PIBRA_LOCUS5244</name>
</gene>
<proteinExistence type="predicted"/>
<keyword evidence="3" id="KW-1185">Reference proteome</keyword>
<feature type="region of interest" description="Disordered" evidence="1">
    <location>
        <begin position="158"/>
        <end position="189"/>
    </location>
</feature>